<reference evidence="3 4" key="1">
    <citation type="submission" date="2018-01" db="EMBL/GenBank/DDBJ databases">
        <title>Draft genome sequence of Salinispora sp. 13K206.</title>
        <authorList>
            <person name="Sahin N."/>
            <person name="Saygin H."/>
            <person name="Ay H."/>
        </authorList>
    </citation>
    <scope>NUCLEOTIDE SEQUENCE [LARGE SCALE GENOMIC DNA]</scope>
    <source>
        <strain evidence="3 4">13K206</strain>
    </source>
</reference>
<keyword evidence="2" id="KW-0472">Membrane</keyword>
<feature type="non-terminal residue" evidence="3">
    <location>
        <position position="85"/>
    </location>
</feature>
<name>A0A2W2DGZ2_9ACTN</name>
<evidence type="ECO:0000313" key="4">
    <source>
        <dbReference type="Proteomes" id="UP000248749"/>
    </source>
</evidence>
<gene>
    <name evidence="3" type="ORF">C1I99_10440</name>
</gene>
<keyword evidence="4" id="KW-1185">Reference proteome</keyword>
<feature type="transmembrane region" description="Helical" evidence="2">
    <location>
        <begin position="30"/>
        <end position="53"/>
    </location>
</feature>
<proteinExistence type="predicted"/>
<sequence length="85" mass="8301">MSVPAEHHDPSGTVYGGRRASRPGLPRDPLMRLALAVGLVGVLLGALFATGVLGGGDEPVVPAAAATPSTAPATPASEPPPTTPG</sequence>
<accession>A0A2W2DGZ2</accession>
<evidence type="ECO:0000313" key="3">
    <source>
        <dbReference type="EMBL" id="PZG00030.1"/>
    </source>
</evidence>
<feature type="compositionally biased region" description="Low complexity" evidence="1">
    <location>
        <begin position="58"/>
        <end position="76"/>
    </location>
</feature>
<dbReference type="EMBL" id="POUB01000050">
    <property type="protein sequence ID" value="PZG00030.1"/>
    <property type="molecule type" value="Genomic_DNA"/>
</dbReference>
<dbReference type="Proteomes" id="UP000248749">
    <property type="component" value="Unassembled WGS sequence"/>
</dbReference>
<evidence type="ECO:0000256" key="2">
    <source>
        <dbReference type="SAM" id="Phobius"/>
    </source>
</evidence>
<protein>
    <submittedName>
        <fullName evidence="3">Uncharacterized protein</fullName>
    </submittedName>
</protein>
<comment type="caution">
    <text evidence="3">The sequence shown here is derived from an EMBL/GenBank/DDBJ whole genome shotgun (WGS) entry which is preliminary data.</text>
</comment>
<evidence type="ECO:0000256" key="1">
    <source>
        <dbReference type="SAM" id="MobiDB-lite"/>
    </source>
</evidence>
<feature type="region of interest" description="Disordered" evidence="1">
    <location>
        <begin position="1"/>
        <end position="26"/>
    </location>
</feature>
<organism evidence="3 4">
    <name type="scientific">Micromonospora deserti</name>
    <dbReference type="NCBI Taxonomy" id="2070366"/>
    <lineage>
        <taxon>Bacteria</taxon>
        <taxon>Bacillati</taxon>
        <taxon>Actinomycetota</taxon>
        <taxon>Actinomycetes</taxon>
        <taxon>Micromonosporales</taxon>
        <taxon>Micromonosporaceae</taxon>
        <taxon>Micromonospora</taxon>
    </lineage>
</organism>
<keyword evidence="2" id="KW-1133">Transmembrane helix</keyword>
<feature type="region of interest" description="Disordered" evidence="1">
    <location>
        <begin position="57"/>
        <end position="85"/>
    </location>
</feature>
<dbReference type="AlphaFoldDB" id="A0A2W2DGZ2"/>
<feature type="compositionally biased region" description="Basic and acidic residues" evidence="1">
    <location>
        <begin position="1"/>
        <end position="10"/>
    </location>
</feature>
<keyword evidence="2" id="KW-0812">Transmembrane</keyword>